<comment type="caution">
    <text evidence="1">The sequence shown here is derived from an EMBL/GenBank/DDBJ whole genome shotgun (WGS) entry which is preliminary data.</text>
</comment>
<dbReference type="InterPro" id="IPR027396">
    <property type="entry name" value="DsrEFH-like"/>
</dbReference>
<dbReference type="Gene3D" id="3.40.1260.10">
    <property type="entry name" value="DsrEFH-like"/>
    <property type="match status" value="1"/>
</dbReference>
<dbReference type="PANTHER" id="PTHR37691:SF1">
    <property type="entry name" value="BLR3518 PROTEIN"/>
    <property type="match status" value="1"/>
</dbReference>
<dbReference type="PANTHER" id="PTHR37691">
    <property type="entry name" value="BLR3518 PROTEIN"/>
    <property type="match status" value="1"/>
</dbReference>
<evidence type="ECO:0000313" key="2">
    <source>
        <dbReference type="Proteomes" id="UP000292262"/>
    </source>
</evidence>
<accession>A0A4Q7P2W9</accession>
<reference evidence="1 2" key="1">
    <citation type="submission" date="2019-02" db="EMBL/GenBank/DDBJ databases">
        <title>Genomic Encyclopedia of Type Strains, Phase IV (KMG-IV): sequencing the most valuable type-strain genomes for metagenomic binning, comparative biology and taxonomic classification.</title>
        <authorList>
            <person name="Goeker M."/>
        </authorList>
    </citation>
    <scope>NUCLEOTIDE SEQUENCE [LARGE SCALE GENOMIC DNA]</scope>
    <source>
        <strain evidence="1 2">DSM 17196</strain>
    </source>
</reference>
<dbReference type="EMBL" id="SGXE01000002">
    <property type="protein sequence ID" value="RZS93977.1"/>
    <property type="molecule type" value="Genomic_DNA"/>
</dbReference>
<proteinExistence type="predicted"/>
<dbReference type="AlphaFoldDB" id="A0A4Q7P2W9"/>
<dbReference type="Proteomes" id="UP000292262">
    <property type="component" value="Unassembled WGS sequence"/>
</dbReference>
<organism evidence="1 2">
    <name type="scientific">Aquimarina brevivitae</name>
    <dbReference type="NCBI Taxonomy" id="323412"/>
    <lineage>
        <taxon>Bacteria</taxon>
        <taxon>Pseudomonadati</taxon>
        <taxon>Bacteroidota</taxon>
        <taxon>Flavobacteriia</taxon>
        <taxon>Flavobacteriales</taxon>
        <taxon>Flavobacteriaceae</taxon>
        <taxon>Aquimarina</taxon>
    </lineage>
</organism>
<sequence length="172" mass="18787">MVLGLAVVGFMYGQQKTPGKVITEFGATYTVNNPDFKTNTEHNFKVVFDVGRSFEDATKVNPLLETAARFINMHAAAGVPLQHIKVALVVHGNAANDLLNDNAYAVQHGGSNPNTPLLKALAEQNVQLILCGQTANYRKLTKEQLVPDIRIALSAMTALVQLQNDGYRLIHF</sequence>
<evidence type="ECO:0000313" key="1">
    <source>
        <dbReference type="EMBL" id="RZS93977.1"/>
    </source>
</evidence>
<keyword evidence="2" id="KW-1185">Reference proteome</keyword>
<protein>
    <submittedName>
        <fullName evidence="1">Intracellular sulfur oxidation DsrE/DsrF family protein</fullName>
    </submittedName>
</protein>
<name>A0A4Q7P2W9_9FLAO</name>
<dbReference type="InterPro" id="IPR003787">
    <property type="entry name" value="Sulphur_relay_DsrE/F-like"/>
</dbReference>
<dbReference type="Pfam" id="PF02635">
    <property type="entry name" value="DsrE"/>
    <property type="match status" value="1"/>
</dbReference>
<dbReference type="SUPFAM" id="SSF75169">
    <property type="entry name" value="DsrEFH-like"/>
    <property type="match status" value="1"/>
</dbReference>
<gene>
    <name evidence="1" type="ORF">EV197_2559</name>
</gene>